<evidence type="ECO:0000256" key="1">
    <source>
        <dbReference type="SAM" id="MobiDB-lite"/>
    </source>
</evidence>
<reference evidence="2 3" key="1">
    <citation type="submission" date="2015-09" db="EMBL/GenBank/DDBJ databases">
        <title>Draft genome of a European isolate of the apple canker pathogen Neonectria ditissima.</title>
        <authorList>
            <person name="Gomez-Cortecero A."/>
            <person name="Harrison R.J."/>
            <person name="Armitage A.D."/>
        </authorList>
    </citation>
    <scope>NUCLEOTIDE SEQUENCE [LARGE SCALE GENOMIC DNA]</scope>
    <source>
        <strain evidence="2 3">R09/05</strain>
    </source>
</reference>
<name>A0A0P7BCF9_9HYPO</name>
<feature type="compositionally biased region" description="Polar residues" evidence="1">
    <location>
        <begin position="72"/>
        <end position="85"/>
    </location>
</feature>
<comment type="caution">
    <text evidence="2">The sequence shown here is derived from an EMBL/GenBank/DDBJ whole genome shotgun (WGS) entry which is preliminary data.</text>
</comment>
<feature type="compositionally biased region" description="Basic and acidic residues" evidence="1">
    <location>
        <begin position="60"/>
        <end position="71"/>
    </location>
</feature>
<dbReference type="AlphaFoldDB" id="A0A0P7BCF9"/>
<evidence type="ECO:0000313" key="3">
    <source>
        <dbReference type="Proteomes" id="UP000050424"/>
    </source>
</evidence>
<feature type="compositionally biased region" description="Pro residues" evidence="1">
    <location>
        <begin position="119"/>
        <end position="128"/>
    </location>
</feature>
<feature type="region of interest" description="Disordered" evidence="1">
    <location>
        <begin position="1"/>
        <end position="140"/>
    </location>
</feature>
<feature type="compositionally biased region" description="Polar residues" evidence="1">
    <location>
        <begin position="1"/>
        <end position="31"/>
    </location>
</feature>
<sequence length="315" mass="34061">MAESLGKSQNEQLWSSSLRSDGSDENSSGTLPTHLDLGKHRRQTLETLNASSFCAPPRCLKLDTKDGDAHEPNSTTTKPLQPSNSDVDEGYLTTQPTNDLEDADAPEIGDSNYTYTYPTVPPNSPRPQPSKNTTPFRNEGADAFIAPSHGNIQADGLPDDLLMSEPDLLNKASVSPPKQYPMDEEHTKSLIKDLLRTLGHHETTLGRPIDVNKDSALPCARSSLSHVLLLVREIDRRYCQPPGPSSDSDQTPNHMHLPVADFGAPCRSYTAGPMDSSNIPNPNSGRVPRHLHNGPGMAVAGPVTRIQHCAAARAA</sequence>
<dbReference type="EMBL" id="LKCW01000142">
    <property type="protein sequence ID" value="KPM38163.1"/>
    <property type="molecule type" value="Genomic_DNA"/>
</dbReference>
<gene>
    <name evidence="2" type="ORF">AK830_g8392</name>
</gene>
<dbReference type="OrthoDB" id="5031786at2759"/>
<protein>
    <submittedName>
        <fullName evidence="2">Uncharacterized protein</fullName>
    </submittedName>
</protein>
<accession>A0A0P7BCF9</accession>
<dbReference type="Proteomes" id="UP000050424">
    <property type="component" value="Unassembled WGS sequence"/>
</dbReference>
<organism evidence="2 3">
    <name type="scientific">Neonectria ditissima</name>
    <dbReference type="NCBI Taxonomy" id="78410"/>
    <lineage>
        <taxon>Eukaryota</taxon>
        <taxon>Fungi</taxon>
        <taxon>Dikarya</taxon>
        <taxon>Ascomycota</taxon>
        <taxon>Pezizomycotina</taxon>
        <taxon>Sordariomycetes</taxon>
        <taxon>Hypocreomycetidae</taxon>
        <taxon>Hypocreales</taxon>
        <taxon>Nectriaceae</taxon>
        <taxon>Neonectria</taxon>
    </lineage>
</organism>
<keyword evidence="3" id="KW-1185">Reference proteome</keyword>
<evidence type="ECO:0000313" key="2">
    <source>
        <dbReference type="EMBL" id="KPM38163.1"/>
    </source>
</evidence>
<proteinExistence type="predicted"/>